<evidence type="ECO:0000313" key="2">
    <source>
        <dbReference type="Proteomes" id="UP000650424"/>
    </source>
</evidence>
<gene>
    <name evidence="1" type="ORF">H8L32_11575</name>
</gene>
<organism evidence="1 2">
    <name type="scientific">Undibacterium hunanense</name>
    <dbReference type="NCBI Taxonomy" id="2762292"/>
    <lineage>
        <taxon>Bacteria</taxon>
        <taxon>Pseudomonadati</taxon>
        <taxon>Pseudomonadota</taxon>
        <taxon>Betaproteobacteria</taxon>
        <taxon>Burkholderiales</taxon>
        <taxon>Oxalobacteraceae</taxon>
        <taxon>Undibacterium</taxon>
    </lineage>
</organism>
<comment type="caution">
    <text evidence="1">The sequence shown here is derived from an EMBL/GenBank/DDBJ whole genome shotgun (WGS) entry which is preliminary data.</text>
</comment>
<name>A0ABR6ZR84_9BURK</name>
<protein>
    <submittedName>
        <fullName evidence="1">DUF3375 domain-containing protein</fullName>
    </submittedName>
</protein>
<dbReference type="RefSeq" id="WP_186947394.1">
    <property type="nucleotide sequence ID" value="NZ_JACOGF010000005.1"/>
</dbReference>
<accession>A0ABR6ZR84</accession>
<dbReference type="EMBL" id="JACOGF010000005">
    <property type="protein sequence ID" value="MBC3918119.1"/>
    <property type="molecule type" value="Genomic_DNA"/>
</dbReference>
<dbReference type="InterPro" id="IPR021804">
    <property type="entry name" value="DUF3375"/>
</dbReference>
<reference evidence="1 2" key="1">
    <citation type="submission" date="2020-08" db="EMBL/GenBank/DDBJ databases">
        <title>Novel species isolated from subtropical streams in China.</title>
        <authorList>
            <person name="Lu H."/>
        </authorList>
    </citation>
    <scope>NUCLEOTIDE SEQUENCE [LARGE SCALE GENOMIC DNA]</scope>
    <source>
        <strain evidence="1 2">CY18W</strain>
    </source>
</reference>
<dbReference type="Proteomes" id="UP000650424">
    <property type="component" value="Unassembled WGS sequence"/>
</dbReference>
<sequence>MSLDFSTLSALRTHHPAWRLLCSDHAPLIASFLHRVFVAPNVRVVNAADLAEMLEDELFTLRERLGENEFPKRAQEYLNDWANPDKGWLRKFYQQGSDEAQFDLTPATEKAINWLSSLTERSFVGTESRLLTLFDLLKQMSEGSEVDPAKRIAELQKKREDIDAEISRVLSGDLGLLDDTGIKDRFQQFMQISRDLLTDFREVEYNFRQLDRRVREHIALWEGSKGALLEQIMGERDAISDSDQGKSFRAFWDFLMSSRRQEELTQLLDHVLALTPVQELAPGPRTRRVHYDWLEAGEHTQRTVAQLSQQLRRFLDDQTWLENRRIMDILRGIESKSLALREQQPSGEFCSIDEMTAEIELPMERPLHTPSFKPVIADLILQAGDADLDTNALYNYFTIDKAELMLHIRHALQLQSQATLQEITTKHPLQHGLAELISYLHLGNESFNTVIDEDHTETIGWHAVTSHGEQVQKQATLPRVIFVR</sequence>
<evidence type="ECO:0000313" key="1">
    <source>
        <dbReference type="EMBL" id="MBC3918119.1"/>
    </source>
</evidence>
<keyword evidence="2" id="KW-1185">Reference proteome</keyword>
<dbReference type="Pfam" id="PF11855">
    <property type="entry name" value="DUF3375"/>
    <property type="match status" value="1"/>
</dbReference>
<proteinExistence type="predicted"/>